<evidence type="ECO:0000313" key="2">
    <source>
        <dbReference type="Proteomes" id="UP001153678"/>
    </source>
</evidence>
<protein>
    <submittedName>
        <fullName evidence="1">17169_t:CDS:1</fullName>
    </submittedName>
</protein>
<keyword evidence="2" id="KW-1185">Reference proteome</keyword>
<organism evidence="1 2">
    <name type="scientific">Funneliformis geosporum</name>
    <dbReference type="NCBI Taxonomy" id="1117311"/>
    <lineage>
        <taxon>Eukaryota</taxon>
        <taxon>Fungi</taxon>
        <taxon>Fungi incertae sedis</taxon>
        <taxon>Mucoromycota</taxon>
        <taxon>Glomeromycotina</taxon>
        <taxon>Glomeromycetes</taxon>
        <taxon>Glomerales</taxon>
        <taxon>Glomeraceae</taxon>
        <taxon>Funneliformis</taxon>
    </lineage>
</organism>
<name>A0A9W4SSE4_9GLOM</name>
<reference evidence="1" key="1">
    <citation type="submission" date="2022-08" db="EMBL/GenBank/DDBJ databases">
        <authorList>
            <person name="Kallberg Y."/>
            <person name="Tangrot J."/>
            <person name="Rosling A."/>
        </authorList>
    </citation>
    <scope>NUCLEOTIDE SEQUENCE</scope>
    <source>
        <strain evidence="1">Wild A</strain>
    </source>
</reference>
<comment type="caution">
    <text evidence="1">The sequence shown here is derived from an EMBL/GenBank/DDBJ whole genome shotgun (WGS) entry which is preliminary data.</text>
</comment>
<evidence type="ECO:0000313" key="1">
    <source>
        <dbReference type="EMBL" id="CAI2177458.1"/>
    </source>
</evidence>
<dbReference type="OrthoDB" id="2421874at2759"/>
<gene>
    <name evidence="1" type="ORF">FWILDA_LOCUS8098</name>
</gene>
<sequence length="94" mass="10959">MYHEINNQNVSFLIRNADFFDSPNRCPSGNNNPDSTVNIPFGRIVKWYLNNIPMLKVCWLKHSESENNSTDCKRIKHATDAIDFIEWKTKQGTE</sequence>
<dbReference type="Proteomes" id="UP001153678">
    <property type="component" value="Unassembled WGS sequence"/>
</dbReference>
<accession>A0A9W4SSE4</accession>
<dbReference type="EMBL" id="CAMKVN010001678">
    <property type="protein sequence ID" value="CAI2177458.1"/>
    <property type="molecule type" value="Genomic_DNA"/>
</dbReference>
<proteinExistence type="predicted"/>
<dbReference type="AlphaFoldDB" id="A0A9W4SSE4"/>